<dbReference type="EMBL" id="VOLR01000001">
    <property type="protein sequence ID" value="TWX62937.1"/>
    <property type="molecule type" value="Genomic_DNA"/>
</dbReference>
<evidence type="ECO:0000313" key="4">
    <source>
        <dbReference type="Proteomes" id="UP000321917"/>
    </source>
</evidence>
<sequence length="149" mass="16537">MKINSIIILLVVIWLSPSFAFASWIKLSPEELIEQSKLAVIGEFIGTTRLMTQKTGKNLIAGIIKVDDFLDGSVSDDFLLIVIGHEGDGLISTTINFKKGQKGLWLLQLYSPDNPVLYSASQPQQFTPSSDLATINELKNLLIEHKEHN</sequence>
<keyword evidence="3" id="KW-1185">Reference proteome</keyword>
<dbReference type="AlphaFoldDB" id="A0A5C6QA53"/>
<proteinExistence type="predicted"/>
<organism evidence="2 4">
    <name type="scientific">Colwellia hornerae</name>
    <dbReference type="NCBI Taxonomy" id="89402"/>
    <lineage>
        <taxon>Bacteria</taxon>
        <taxon>Pseudomonadati</taxon>
        <taxon>Pseudomonadota</taxon>
        <taxon>Gammaproteobacteria</taxon>
        <taxon>Alteromonadales</taxon>
        <taxon>Colwelliaceae</taxon>
        <taxon>Colwellia</taxon>
    </lineage>
</organism>
<evidence type="ECO:0000313" key="3">
    <source>
        <dbReference type="Proteomes" id="UP000321525"/>
    </source>
</evidence>
<dbReference type="Proteomes" id="UP000321917">
    <property type="component" value="Unassembled WGS sequence"/>
</dbReference>
<dbReference type="RefSeq" id="WP_146796327.1">
    <property type="nucleotide sequence ID" value="NZ_VOLP01000001.1"/>
</dbReference>
<dbReference type="EMBL" id="VOLQ01000021">
    <property type="protein sequence ID" value="TWX65779.1"/>
    <property type="molecule type" value="Genomic_DNA"/>
</dbReference>
<evidence type="ECO:0000313" key="2">
    <source>
        <dbReference type="EMBL" id="TWX65779.1"/>
    </source>
</evidence>
<accession>A0A5C6QA53</accession>
<name>A0A5C6QA53_9GAMM</name>
<reference evidence="2 4" key="1">
    <citation type="submission" date="2019-07" db="EMBL/GenBank/DDBJ databases">
        <title>Genomes of sea-ice associated Colwellia species.</title>
        <authorList>
            <person name="Bowman J.P."/>
        </authorList>
    </citation>
    <scope>NUCLEOTIDE SEQUENCE [LARGE SCALE GENOMIC DNA]</scope>
    <source>
        <strain evidence="1 3">ACAM 607</strain>
        <strain evidence="2 4">IC036</strain>
    </source>
</reference>
<dbReference type="Proteomes" id="UP000321525">
    <property type="component" value="Unassembled WGS sequence"/>
</dbReference>
<protein>
    <submittedName>
        <fullName evidence="2">Uncharacterized protein</fullName>
    </submittedName>
</protein>
<evidence type="ECO:0000313" key="1">
    <source>
        <dbReference type="EMBL" id="TWX62937.1"/>
    </source>
</evidence>
<gene>
    <name evidence="1" type="ORF">ESZ26_01085</name>
    <name evidence="2" type="ORF">ESZ27_11635</name>
</gene>
<comment type="caution">
    <text evidence="2">The sequence shown here is derived from an EMBL/GenBank/DDBJ whole genome shotgun (WGS) entry which is preliminary data.</text>
</comment>